<accession>A0A8T3E2I5</accession>
<feature type="compositionally biased region" description="Basic residues" evidence="1">
    <location>
        <begin position="1"/>
        <end position="12"/>
    </location>
</feature>
<dbReference type="AlphaFoldDB" id="A0A8T3E2I5"/>
<comment type="caution">
    <text evidence="2">The sequence shown here is derived from an EMBL/GenBank/DDBJ whole genome shotgun (WGS) entry which is preliminary data.</text>
</comment>
<dbReference type="Proteomes" id="UP000829720">
    <property type="component" value="Unassembled WGS sequence"/>
</dbReference>
<name>A0A8T3E2I5_9TELE</name>
<gene>
    <name evidence="2" type="ORF">AGOR_G00042310</name>
</gene>
<reference evidence="2" key="1">
    <citation type="submission" date="2021-01" db="EMBL/GenBank/DDBJ databases">
        <authorList>
            <person name="Zahm M."/>
            <person name="Roques C."/>
            <person name="Cabau C."/>
            <person name="Klopp C."/>
            <person name="Donnadieu C."/>
            <person name="Jouanno E."/>
            <person name="Lampietro C."/>
            <person name="Louis A."/>
            <person name="Herpin A."/>
            <person name="Echchiki A."/>
            <person name="Berthelot C."/>
            <person name="Parey E."/>
            <person name="Roest-Crollius H."/>
            <person name="Braasch I."/>
            <person name="Postlethwait J."/>
            <person name="Bobe J."/>
            <person name="Montfort J."/>
            <person name="Bouchez O."/>
            <person name="Begum T."/>
            <person name="Mejri S."/>
            <person name="Adams A."/>
            <person name="Chen W.-J."/>
            <person name="Guiguen Y."/>
        </authorList>
    </citation>
    <scope>NUCLEOTIDE SEQUENCE</scope>
    <source>
        <tissue evidence="2">Blood</tissue>
    </source>
</reference>
<keyword evidence="3" id="KW-1185">Reference proteome</keyword>
<evidence type="ECO:0000313" key="2">
    <source>
        <dbReference type="EMBL" id="KAI1902204.1"/>
    </source>
</evidence>
<feature type="region of interest" description="Disordered" evidence="1">
    <location>
        <begin position="1"/>
        <end position="63"/>
    </location>
</feature>
<sequence length="78" mass="8562">MATSHRDKRPRWQLRLLSPSNASRNRGGRTFAGQASGSPPGREGDPIRNRGKSGLAGFSGDTFWNGCQAQHLQKRTAR</sequence>
<protein>
    <submittedName>
        <fullName evidence="2">Uncharacterized protein</fullName>
    </submittedName>
</protein>
<evidence type="ECO:0000313" key="3">
    <source>
        <dbReference type="Proteomes" id="UP000829720"/>
    </source>
</evidence>
<evidence type="ECO:0000256" key="1">
    <source>
        <dbReference type="SAM" id="MobiDB-lite"/>
    </source>
</evidence>
<dbReference type="EMBL" id="JAERUA010000003">
    <property type="protein sequence ID" value="KAI1902204.1"/>
    <property type="molecule type" value="Genomic_DNA"/>
</dbReference>
<proteinExistence type="predicted"/>
<organism evidence="2 3">
    <name type="scientific">Albula goreensis</name>
    <dbReference type="NCBI Taxonomy" id="1534307"/>
    <lineage>
        <taxon>Eukaryota</taxon>
        <taxon>Metazoa</taxon>
        <taxon>Chordata</taxon>
        <taxon>Craniata</taxon>
        <taxon>Vertebrata</taxon>
        <taxon>Euteleostomi</taxon>
        <taxon>Actinopterygii</taxon>
        <taxon>Neopterygii</taxon>
        <taxon>Teleostei</taxon>
        <taxon>Albuliformes</taxon>
        <taxon>Albulidae</taxon>
        <taxon>Albula</taxon>
    </lineage>
</organism>